<evidence type="ECO:0000256" key="2">
    <source>
        <dbReference type="SAM" id="MobiDB-lite"/>
    </source>
</evidence>
<dbReference type="AlphaFoldDB" id="A0A6N2Z1Z3"/>
<dbReference type="RefSeq" id="WP_156848205.1">
    <property type="nucleotide sequence ID" value="NZ_CACRTN010000009.1"/>
</dbReference>
<organism evidence="4">
    <name type="scientific">Collinsella intestinalis</name>
    <dbReference type="NCBI Taxonomy" id="147207"/>
    <lineage>
        <taxon>Bacteria</taxon>
        <taxon>Bacillati</taxon>
        <taxon>Actinomycetota</taxon>
        <taxon>Coriobacteriia</taxon>
        <taxon>Coriobacteriales</taxon>
        <taxon>Coriobacteriaceae</taxon>
        <taxon>Collinsella</taxon>
    </lineage>
</organism>
<feature type="region of interest" description="Disordered" evidence="2">
    <location>
        <begin position="586"/>
        <end position="608"/>
    </location>
</feature>
<feature type="coiled-coil region" evidence="1">
    <location>
        <begin position="477"/>
        <end position="504"/>
    </location>
</feature>
<proteinExistence type="predicted"/>
<evidence type="ECO:0000256" key="1">
    <source>
        <dbReference type="SAM" id="Coils"/>
    </source>
</evidence>
<dbReference type="InterPro" id="IPR005094">
    <property type="entry name" value="Endonuclease_MobA/VirD2"/>
</dbReference>
<sequence length="608" mass="67133">MPMFKTIGSGTGSCKQVAEYLVAGELGSEAHEQSIQRYLAGDASASRALVFGSSPDINGDQLGWHEVMRATRARWGKDVPPPAMVAKYGPDAGKHWRTYYHWTISPAPADHASATEVGDLAREWLEAAWSPSDGWQWIYSVHADNAGGIMHAHIVLNAVNALTGRKAHIDRDGSDRLADQVQEIAGRHGMGVLPLLSERRRKIRAGEIDGSETGQAVRMSPTEIAMRARGVRSWVAEIRDEIDGLAAECRSFGEFVERMEADGFSVERSRRGLGFRHPESCGSDKKILATKLGLMYTESGLRSRIGCDIDRIIEDGPSPGPDLDRRYDRGARPPLRRLGTEEWLERQFRLGPRRSLADTEAMIDAIATARAERISGSGDLQSLLEEVACGVRELRAKNDEMRSAVREVSAALDSARDVAAAREELSRLPDGAWNREVRTRRNLLLRRVTDGEVAVEKVLSRSLRFIESADLSEARDVAKLEMIMRQLEARLAEVRDGVQSETRRLDAITSAASVMDVIAGRRVRPVRTPSAERLVPDGHRAAVRVRTTPPHRSAYQRSDEDLRAIGRMLGRDRGARVDPTSGLLEVSPAFSGGHDPVYVSSRSHRQKG</sequence>
<dbReference type="EMBL" id="CACRTN010000009">
    <property type="protein sequence ID" value="VYT72086.1"/>
    <property type="molecule type" value="Genomic_DNA"/>
</dbReference>
<evidence type="ECO:0000259" key="3">
    <source>
        <dbReference type="Pfam" id="PF03432"/>
    </source>
</evidence>
<reference evidence="4" key="1">
    <citation type="submission" date="2019-11" db="EMBL/GenBank/DDBJ databases">
        <authorList>
            <person name="Feng L."/>
        </authorList>
    </citation>
    <scope>NUCLEOTIDE SEQUENCE</scope>
    <source>
        <strain evidence="4">CintestinalisLFYP54</strain>
    </source>
</reference>
<feature type="domain" description="MobA/VirD2-like nuclease" evidence="3">
    <location>
        <begin position="66"/>
        <end position="189"/>
    </location>
</feature>
<keyword evidence="1" id="KW-0175">Coiled coil</keyword>
<evidence type="ECO:0000313" key="4">
    <source>
        <dbReference type="EMBL" id="VYT72086.1"/>
    </source>
</evidence>
<name>A0A6N2Z1Z3_9ACTN</name>
<dbReference type="Pfam" id="PF03432">
    <property type="entry name" value="Relaxase"/>
    <property type="match status" value="1"/>
</dbReference>
<protein>
    <submittedName>
        <fullName evidence="4">Relaxase/Mobilisation nuclease domain protein</fullName>
    </submittedName>
</protein>
<accession>A0A6N2Z1Z3</accession>
<gene>
    <name evidence="4" type="ORF">CILFYP54_01360</name>
</gene>